<dbReference type="InterPro" id="IPR027546">
    <property type="entry name" value="Sirtuin_class_III"/>
</dbReference>
<feature type="binding site" evidence="3">
    <location>
        <position position="93"/>
    </location>
    <ligand>
        <name>substrate</name>
    </ligand>
</feature>
<keyword evidence="2 3" id="KW-0520">NAD</keyword>
<dbReference type="HAMAP" id="MF_01121">
    <property type="entry name" value="Sirtuin_ClassIII"/>
    <property type="match status" value="1"/>
</dbReference>
<keyword evidence="3" id="KW-0963">Cytoplasm</keyword>
<dbReference type="InterPro" id="IPR026591">
    <property type="entry name" value="Sirtuin_cat_small_dom_sf"/>
</dbReference>
<feature type="binding site" evidence="3">
    <location>
        <position position="90"/>
    </location>
    <ligand>
        <name>substrate</name>
    </ligand>
</feature>
<evidence type="ECO:0000313" key="7">
    <source>
        <dbReference type="Proteomes" id="UP000044377"/>
    </source>
</evidence>
<comment type="domain">
    <text evidence="3">2 residues (Tyr-90 and Arg-93) present in a large hydrophobic pocket are probably involved in substrate specificity. They are important for desuccinylation activity, but dispensable for deacetylation activity.</text>
</comment>
<comment type="similarity">
    <text evidence="3">Belongs to the sirtuin family. Class III subfamily.</text>
</comment>
<feature type="binding site" evidence="3">
    <location>
        <position position="153"/>
    </location>
    <ligand>
        <name>Zn(2+)</name>
        <dbReference type="ChEBI" id="CHEBI:29105"/>
    </ligand>
</feature>
<dbReference type="GO" id="GO:0070403">
    <property type="term" value="F:NAD+ binding"/>
    <property type="evidence" value="ECO:0007669"/>
    <property type="project" value="UniProtKB-UniRule"/>
</dbReference>
<feature type="domain" description="Deacetylase sirtuin-type" evidence="5">
    <location>
        <begin position="16"/>
        <end position="270"/>
    </location>
</feature>
<dbReference type="EC" id="2.3.1.286" evidence="3"/>
<dbReference type="GO" id="GO:0005737">
    <property type="term" value="C:cytoplasm"/>
    <property type="evidence" value="ECO:0007669"/>
    <property type="project" value="UniProtKB-SubCell"/>
</dbReference>
<sequence>MHSRQRLGRFHKGKRMRQQRLRARIFHRDYLAVTEVKKPRVVVLTGAGVSAESGIRTFRAADGLWEEHRVEDVATPEGFQRDPELVQAFYNARRRQLQQPEIKPNAAHLALANLEASLGDNFLLVTQNIDNLHERAGSRRIVHMHGELLKVRCCRSGQVFDWTGDLSAEERCHCCQFPAPLRPHIVWFGEMPLEMDKIYQALSQADYFIAIGTSGHVYPAAGFVQEARTHGAYTVELNLEPSQVESLFDEKNYGPASVVVPEFVSGCLTHRKGVKF</sequence>
<dbReference type="PANTHER" id="PTHR11085:SF4">
    <property type="entry name" value="NAD-DEPENDENT PROTEIN DEACYLASE"/>
    <property type="match status" value="1"/>
</dbReference>
<feature type="active site" description="Proton acceptor" evidence="3">
    <location>
        <position position="145"/>
    </location>
</feature>
<dbReference type="NCBIfam" id="NF001755">
    <property type="entry name" value="PRK00481.1-5"/>
    <property type="match status" value="1"/>
</dbReference>
<comment type="cofactor">
    <cofactor evidence="3">
        <name>Zn(2+)</name>
        <dbReference type="ChEBI" id="CHEBI:29105"/>
    </cofactor>
    <text evidence="3">Binds 1 zinc ion per subunit.</text>
</comment>
<feature type="binding site" evidence="3">
    <location>
        <begin position="212"/>
        <end position="214"/>
    </location>
    <ligand>
        <name>NAD(+)</name>
        <dbReference type="ChEBI" id="CHEBI:57540"/>
    </ligand>
</feature>
<dbReference type="Pfam" id="PF02146">
    <property type="entry name" value="SIR2"/>
    <property type="match status" value="1"/>
</dbReference>
<evidence type="ECO:0000259" key="5">
    <source>
        <dbReference type="PROSITE" id="PS50305"/>
    </source>
</evidence>
<dbReference type="AlphaFoldDB" id="A0A0G4JZY9"/>
<dbReference type="EMBL" id="CGIG01000001">
    <property type="protein sequence ID" value="CPR19409.1"/>
    <property type="molecule type" value="Genomic_DNA"/>
</dbReference>
<dbReference type="Proteomes" id="UP000044377">
    <property type="component" value="Unassembled WGS sequence"/>
</dbReference>
<dbReference type="InterPro" id="IPR029035">
    <property type="entry name" value="DHS-like_NAD/FAD-binding_dom"/>
</dbReference>
<gene>
    <name evidence="3" type="primary">cobB</name>
    <name evidence="6" type="ORF">BN1221_03744</name>
</gene>
<keyword evidence="1" id="KW-0808">Transferase</keyword>
<comment type="catalytic activity">
    <reaction evidence="3">
        <text>N(6)-succinyl-L-lysyl-[protein] + NAD(+) + H2O = 2''-O-succinyl-ADP-D-ribose + nicotinamide + L-lysyl-[protein]</text>
        <dbReference type="Rhea" id="RHEA:47668"/>
        <dbReference type="Rhea" id="RHEA-COMP:9752"/>
        <dbReference type="Rhea" id="RHEA-COMP:11877"/>
        <dbReference type="ChEBI" id="CHEBI:15377"/>
        <dbReference type="ChEBI" id="CHEBI:17154"/>
        <dbReference type="ChEBI" id="CHEBI:29969"/>
        <dbReference type="ChEBI" id="CHEBI:57540"/>
        <dbReference type="ChEBI" id="CHEBI:87830"/>
        <dbReference type="ChEBI" id="CHEBI:87832"/>
    </reaction>
</comment>
<dbReference type="PROSITE" id="PS50305">
    <property type="entry name" value="SIRTUIN"/>
    <property type="match status" value="1"/>
</dbReference>
<dbReference type="GO" id="GO:0008270">
    <property type="term" value="F:zinc ion binding"/>
    <property type="evidence" value="ECO:0007669"/>
    <property type="project" value="UniProtKB-UniRule"/>
</dbReference>
<keyword evidence="3" id="KW-0479">Metal-binding</keyword>
<evidence type="ECO:0000256" key="1">
    <source>
        <dbReference type="ARBA" id="ARBA00022679"/>
    </source>
</evidence>
<dbReference type="GO" id="GO:0036054">
    <property type="term" value="F:protein-malonyllysine demalonylase activity"/>
    <property type="evidence" value="ECO:0007669"/>
    <property type="project" value="InterPro"/>
</dbReference>
<feature type="binding site" evidence="3">
    <location>
        <begin position="238"/>
        <end position="240"/>
    </location>
    <ligand>
        <name>NAD(+)</name>
        <dbReference type="ChEBI" id="CHEBI:57540"/>
    </ligand>
</feature>
<dbReference type="RefSeq" id="WP_048638561.1">
    <property type="nucleotide sequence ID" value="NZ_CGIG01000001.1"/>
</dbReference>
<comment type="caution">
    <text evidence="3 4">Lacks conserved residue(s) required for the propagation of feature annotation.</text>
</comment>
<dbReference type="GO" id="GO:0160013">
    <property type="term" value="F:NAD-dependent protein de-2-hydroxyisobutyrylase activity"/>
    <property type="evidence" value="ECO:0007669"/>
    <property type="project" value="RHEA"/>
</dbReference>
<dbReference type="InterPro" id="IPR050134">
    <property type="entry name" value="NAD-dep_sirtuin_deacylases"/>
</dbReference>
<comment type="catalytic activity">
    <reaction evidence="3">
        <text>N(6)-(2-hydroxyisobutanoyl)-L-lysyl-[protein] + NAD(+) + H2O = 2''-O-(2-hydroxyisobutanoyl)-ADP-D-ribose + nicotinamide + L-lysyl-[protein]</text>
        <dbReference type="Rhea" id="RHEA:24364"/>
        <dbReference type="Rhea" id="RHEA-COMP:9752"/>
        <dbReference type="Rhea" id="RHEA-COMP:15921"/>
        <dbReference type="ChEBI" id="CHEBI:15377"/>
        <dbReference type="ChEBI" id="CHEBI:17154"/>
        <dbReference type="ChEBI" id="CHEBI:29969"/>
        <dbReference type="ChEBI" id="CHEBI:57540"/>
        <dbReference type="ChEBI" id="CHEBI:144968"/>
        <dbReference type="ChEBI" id="CHEBI:144969"/>
    </reaction>
</comment>
<evidence type="ECO:0000256" key="2">
    <source>
        <dbReference type="ARBA" id="ARBA00023027"/>
    </source>
</evidence>
<dbReference type="OrthoDB" id="9800582at2"/>
<dbReference type="STRING" id="1109412.BN1221_03744"/>
<dbReference type="GO" id="GO:0017136">
    <property type="term" value="F:histone deacetylase activity, NAD-dependent"/>
    <property type="evidence" value="ECO:0007669"/>
    <property type="project" value="TreeGrafter"/>
</dbReference>
<dbReference type="InterPro" id="IPR026590">
    <property type="entry name" value="Ssirtuin_cat_dom"/>
</dbReference>
<dbReference type="PANTHER" id="PTHR11085">
    <property type="entry name" value="NAD-DEPENDENT PROTEIN DEACYLASE SIRTUIN-5, MITOCHONDRIAL-RELATED"/>
    <property type="match status" value="1"/>
</dbReference>
<evidence type="ECO:0000256" key="4">
    <source>
        <dbReference type="PROSITE-ProRule" id="PRU00236"/>
    </source>
</evidence>
<dbReference type="SUPFAM" id="SSF52467">
    <property type="entry name" value="DHS-like NAD/FAD-binding domain"/>
    <property type="match status" value="1"/>
</dbReference>
<comment type="function">
    <text evidence="3">NAD-dependent lysine deacetylase that specifically removes acetyl groups on target proteins. Also acts as a protein-lysine deacylase by mediating protein desuccinylation and de-2-hydroxyisobutyrylation. Modulates the activities of several proteins which are inactive in their acylated form.</text>
</comment>
<protein>
    <recommendedName>
        <fullName evidence="3">NAD-dependent protein deacylase</fullName>
        <ecNumber evidence="3">2.3.1.286</ecNumber>
    </recommendedName>
    <alternativeName>
        <fullName evidence="3">Regulatory protein SIR2 homolog</fullName>
    </alternativeName>
</protein>
<comment type="catalytic activity">
    <reaction evidence="3">
        <text>N(6)-acetyl-L-lysyl-[protein] + NAD(+) + H2O = 2''-O-acetyl-ADP-D-ribose + nicotinamide + L-lysyl-[protein]</text>
        <dbReference type="Rhea" id="RHEA:43636"/>
        <dbReference type="Rhea" id="RHEA-COMP:9752"/>
        <dbReference type="Rhea" id="RHEA-COMP:10731"/>
        <dbReference type="ChEBI" id="CHEBI:15377"/>
        <dbReference type="ChEBI" id="CHEBI:17154"/>
        <dbReference type="ChEBI" id="CHEBI:29969"/>
        <dbReference type="ChEBI" id="CHEBI:57540"/>
        <dbReference type="ChEBI" id="CHEBI:61930"/>
        <dbReference type="ChEBI" id="CHEBI:83767"/>
        <dbReference type="EC" id="2.3.1.286"/>
    </reaction>
</comment>
<keyword evidence="7" id="KW-1185">Reference proteome</keyword>
<dbReference type="CDD" id="cd01412">
    <property type="entry name" value="SIRT5_Af1_CobB"/>
    <property type="match status" value="1"/>
</dbReference>
<feature type="binding site" evidence="3">
    <location>
        <position position="172"/>
    </location>
    <ligand>
        <name>Zn(2+)</name>
        <dbReference type="ChEBI" id="CHEBI:29105"/>
    </ligand>
</feature>
<comment type="subcellular location">
    <subcellularLocation>
        <location evidence="3">Cytoplasm</location>
    </subcellularLocation>
</comment>
<accession>A0A0G4JZY9</accession>
<dbReference type="Gene3D" id="3.30.1600.10">
    <property type="entry name" value="SIR2/SIRT2 'Small Domain"/>
    <property type="match status" value="1"/>
</dbReference>
<dbReference type="InterPro" id="IPR003000">
    <property type="entry name" value="Sirtuin"/>
</dbReference>
<dbReference type="GO" id="GO:0036055">
    <property type="term" value="F:protein-succinyllysine desuccinylase activity"/>
    <property type="evidence" value="ECO:0007669"/>
    <property type="project" value="UniProtKB-UniRule"/>
</dbReference>
<dbReference type="Gene3D" id="3.40.50.1220">
    <property type="entry name" value="TPP-binding domain"/>
    <property type="match status" value="1"/>
</dbReference>
<name>A0A0G4JZY9_9GAMM</name>
<organism evidence="6 7">
    <name type="scientific">Brenneria goodwinii</name>
    <dbReference type="NCBI Taxonomy" id="1109412"/>
    <lineage>
        <taxon>Bacteria</taxon>
        <taxon>Pseudomonadati</taxon>
        <taxon>Pseudomonadota</taxon>
        <taxon>Gammaproteobacteria</taxon>
        <taxon>Enterobacterales</taxon>
        <taxon>Pectobacteriaceae</taxon>
        <taxon>Brenneria</taxon>
    </lineage>
</organism>
<proteinExistence type="inferred from homology"/>
<feature type="binding site" evidence="3">
    <location>
        <begin position="127"/>
        <end position="130"/>
    </location>
    <ligand>
        <name>NAD(+)</name>
        <dbReference type="ChEBI" id="CHEBI:57540"/>
    </ligand>
</feature>
<evidence type="ECO:0000313" key="6">
    <source>
        <dbReference type="EMBL" id="CPR19409.1"/>
    </source>
</evidence>
<feature type="binding site" evidence="3">
    <location>
        <begin position="46"/>
        <end position="65"/>
    </location>
    <ligand>
        <name>NAD(+)</name>
        <dbReference type="ChEBI" id="CHEBI:57540"/>
    </ligand>
</feature>
<reference evidence="7" key="1">
    <citation type="submission" date="2015-01" db="EMBL/GenBank/DDBJ databases">
        <authorList>
            <person name="Paterson Steve"/>
        </authorList>
    </citation>
    <scope>NUCLEOTIDE SEQUENCE [LARGE SCALE GENOMIC DNA]</scope>
    <source>
        <strain evidence="7">OBR1</strain>
    </source>
</reference>
<evidence type="ECO:0000256" key="3">
    <source>
        <dbReference type="HAMAP-Rule" id="MF_01121"/>
    </source>
</evidence>
<keyword evidence="3" id="KW-0862">Zinc</keyword>
<feature type="binding site" evidence="3">
    <location>
        <position position="256"/>
    </location>
    <ligand>
        <name>NAD(+)</name>
        <dbReference type="ChEBI" id="CHEBI:57540"/>
    </ligand>
</feature>